<sequence>MKKPKTPPSPEQIADSARLRELFSLHAGMSQLEFGQKHEIGNQGMVWQYLNADKPKGSVLNVSAAIKFAAGLSCRVSDFSPSLQGEIDRIAAFASDRAGNNSVDGNMEIRDIAARLQKLPREVKESTITAIKLTLLGAEEMVGRGDAAPPDSANRTSP</sequence>
<dbReference type="GO" id="GO:0003677">
    <property type="term" value="F:DNA binding"/>
    <property type="evidence" value="ECO:0007669"/>
    <property type="project" value="InterPro"/>
</dbReference>
<dbReference type="SUPFAM" id="SSF47413">
    <property type="entry name" value="lambda repressor-like DNA-binding domains"/>
    <property type="match status" value="1"/>
</dbReference>
<accession>A0A0B6S1S8</accession>
<dbReference type="Proteomes" id="UP000031838">
    <property type="component" value="Chromosome 1"/>
</dbReference>
<dbReference type="KEGG" id="bgp:BGL_1c16820"/>
<dbReference type="EMBL" id="CP002580">
    <property type="protein sequence ID" value="AJK46191.1"/>
    <property type="molecule type" value="Genomic_DNA"/>
</dbReference>
<dbReference type="RefSeq" id="WP_052498291.1">
    <property type="nucleotide sequence ID" value="NZ_CP002580.1"/>
</dbReference>
<dbReference type="HOGENOM" id="CLU_1666092_0_0_4"/>
<protein>
    <submittedName>
        <fullName evidence="1">Putative prophage repressor protein</fullName>
    </submittedName>
</protein>
<reference evidence="2" key="1">
    <citation type="submission" date="2011-03" db="EMBL/GenBank/DDBJ databases">
        <authorList>
            <person name="Voget S."/>
            <person name="Streit W.R."/>
            <person name="Jaeger K.E."/>
            <person name="Daniel R."/>
        </authorList>
    </citation>
    <scope>NUCLEOTIDE SEQUENCE [LARGE SCALE GENOMIC DNA]</scope>
    <source>
        <strain evidence="2">PG1</strain>
    </source>
</reference>
<dbReference type="AlphaFoldDB" id="A0A0B6S1S8"/>
<keyword evidence="2" id="KW-1185">Reference proteome</keyword>
<dbReference type="InterPro" id="IPR010982">
    <property type="entry name" value="Lambda_DNA-bd_dom_sf"/>
</dbReference>
<evidence type="ECO:0000313" key="2">
    <source>
        <dbReference type="Proteomes" id="UP000031838"/>
    </source>
</evidence>
<proteinExistence type="predicted"/>
<gene>
    <name evidence="1" type="ORF">BGL_1c16820</name>
</gene>
<evidence type="ECO:0000313" key="1">
    <source>
        <dbReference type="EMBL" id="AJK46191.1"/>
    </source>
</evidence>
<dbReference type="Gene3D" id="1.10.260.40">
    <property type="entry name" value="lambda repressor-like DNA-binding domains"/>
    <property type="match status" value="1"/>
</dbReference>
<organism evidence="1 2">
    <name type="scientific">Burkholderia plantarii</name>
    <dbReference type="NCBI Taxonomy" id="41899"/>
    <lineage>
        <taxon>Bacteria</taxon>
        <taxon>Pseudomonadati</taxon>
        <taxon>Pseudomonadota</taxon>
        <taxon>Betaproteobacteria</taxon>
        <taxon>Burkholderiales</taxon>
        <taxon>Burkholderiaceae</taxon>
        <taxon>Burkholderia</taxon>
    </lineage>
</organism>
<reference evidence="1 2" key="2">
    <citation type="journal article" date="2016" name="Appl. Microbiol. Biotechnol.">
        <title>Mutations improving production and secretion of extracellular lipase by Burkholderia glumae PG1.</title>
        <authorList>
            <person name="Knapp A."/>
            <person name="Voget S."/>
            <person name="Gao R."/>
            <person name="Zaburannyi N."/>
            <person name="Krysciak D."/>
            <person name="Breuer M."/>
            <person name="Hauer B."/>
            <person name="Streit W.R."/>
            <person name="Muller R."/>
            <person name="Daniel R."/>
            <person name="Jaeger K.E."/>
        </authorList>
    </citation>
    <scope>NUCLEOTIDE SEQUENCE [LARGE SCALE GENOMIC DNA]</scope>
    <source>
        <strain evidence="1 2">PG1</strain>
    </source>
</reference>
<name>A0A0B6S1S8_BURPL</name>